<dbReference type="InterPro" id="IPR023372">
    <property type="entry name" value="Rest_endonuc_II_EcoRII_N"/>
</dbReference>
<dbReference type="GO" id="GO:0004519">
    <property type="term" value="F:endonuclease activity"/>
    <property type="evidence" value="ECO:0007669"/>
    <property type="project" value="UniProtKB-KW"/>
</dbReference>
<evidence type="ECO:0000313" key="4">
    <source>
        <dbReference type="Proteomes" id="UP001218246"/>
    </source>
</evidence>
<sequence length="392" mass="46216">MQPSERVTKAIEAANKFGRFYCKFVSANDVNLTRAHQEGIYIAKSAWSIFFEEEGQKGENKDRFVKIHMDGYSPFDSRVIYYGKGTRNEYRITRFWTNSPWEKEEQVGNLLIFIKADFDNYYCYMLDQEEEIETFISTFSLSLVKNNAVYGTDTEESVSSIEQRIMQAVLTFGAKHTEHFPDTIVLAEMAREILEKFNRKVLSNPDTTLLKWIDLEYDLFREIERNIYQPYLTKPFNELDPLFKFANSALNRRKSRAGKSLEHHIDFMLTEFEIPFSHPGRTEGKKKPDFILPSNEAYANLLYDEKNLTFLGAKTTCKDRWRQILNEANRIPEKHLLTLQQGITKNQMEEMQEEKVILVVPKPYHNYYPEEYQDKLLSVNTFVQYLKEKYAV</sequence>
<dbReference type="InterPro" id="IPR015300">
    <property type="entry name" value="DNA-bd_pseudobarrel_sf"/>
</dbReference>
<gene>
    <name evidence="3" type="ORF">P6P90_04795</name>
</gene>
<organism evidence="3 4">
    <name type="scientific">Ectobacillus antri</name>
    <dbReference type="NCBI Taxonomy" id="2486280"/>
    <lineage>
        <taxon>Bacteria</taxon>
        <taxon>Bacillati</taxon>
        <taxon>Bacillota</taxon>
        <taxon>Bacilli</taxon>
        <taxon>Bacillales</taxon>
        <taxon>Bacillaceae</taxon>
        <taxon>Ectobacillus</taxon>
    </lineage>
</organism>
<dbReference type="SUPFAM" id="SSF52980">
    <property type="entry name" value="Restriction endonuclease-like"/>
    <property type="match status" value="1"/>
</dbReference>
<dbReference type="RefSeq" id="WP_278017838.1">
    <property type="nucleotide sequence ID" value="NZ_JARRRY010000001.1"/>
</dbReference>
<dbReference type="Proteomes" id="UP001218246">
    <property type="component" value="Unassembled WGS sequence"/>
</dbReference>
<keyword evidence="3" id="KW-0255">Endonuclease</keyword>
<feature type="domain" description="Restriction endonuclease type II EcoRII N-terminal" evidence="2">
    <location>
        <begin position="19"/>
        <end position="136"/>
    </location>
</feature>
<dbReference type="Gene3D" id="3.40.91.80">
    <property type="match status" value="1"/>
</dbReference>
<evidence type="ECO:0000259" key="1">
    <source>
        <dbReference type="Pfam" id="PF09019"/>
    </source>
</evidence>
<dbReference type="Gene3D" id="2.40.330.10">
    <property type="entry name" value="DNA-binding pseudobarrel domain"/>
    <property type="match status" value="1"/>
</dbReference>
<feature type="domain" description="Restriction endonuclease type II EcoRII C-terminal" evidence="1">
    <location>
        <begin position="220"/>
        <end position="383"/>
    </location>
</feature>
<keyword evidence="4" id="KW-1185">Reference proteome</keyword>
<dbReference type="EMBL" id="JARULN010000002">
    <property type="protein sequence ID" value="MDG5753313.1"/>
    <property type="molecule type" value="Genomic_DNA"/>
</dbReference>
<name>A0ABT6H242_9BACI</name>
<dbReference type="InterPro" id="IPR011335">
    <property type="entry name" value="Restrct_endonuc-II-like"/>
</dbReference>
<dbReference type="Pfam" id="PF09217">
    <property type="entry name" value="EcoRII-N"/>
    <property type="match status" value="1"/>
</dbReference>
<evidence type="ECO:0000259" key="2">
    <source>
        <dbReference type="Pfam" id="PF09217"/>
    </source>
</evidence>
<dbReference type="InterPro" id="IPR015109">
    <property type="entry name" value="Restrct_endonuc_II_EcoRII_C"/>
</dbReference>
<accession>A0ABT6H242</accession>
<keyword evidence="3" id="KW-0378">Hydrolase</keyword>
<dbReference type="InterPro" id="IPR038365">
    <property type="entry name" value="EcoRII_C_sf"/>
</dbReference>
<dbReference type="SUPFAM" id="SSF101936">
    <property type="entry name" value="DNA-binding pseudobarrel domain"/>
    <property type="match status" value="1"/>
</dbReference>
<reference evidence="3 4" key="1">
    <citation type="submission" date="2023-04" db="EMBL/GenBank/DDBJ databases">
        <title>Ectobacillus antri isolated from activated sludge.</title>
        <authorList>
            <person name="Yan P."/>
            <person name="Liu X."/>
        </authorList>
    </citation>
    <scope>NUCLEOTIDE SEQUENCE [LARGE SCALE GENOMIC DNA]</scope>
    <source>
        <strain evidence="3 4">C18H</strain>
    </source>
</reference>
<comment type="caution">
    <text evidence="3">The sequence shown here is derived from an EMBL/GenBank/DDBJ whole genome shotgun (WGS) entry which is preliminary data.</text>
</comment>
<evidence type="ECO:0000313" key="3">
    <source>
        <dbReference type="EMBL" id="MDG5753313.1"/>
    </source>
</evidence>
<protein>
    <submittedName>
        <fullName evidence="3">Type II restriction endonuclease</fullName>
    </submittedName>
</protein>
<keyword evidence="3" id="KW-0540">Nuclease</keyword>
<proteinExistence type="predicted"/>
<dbReference type="Pfam" id="PF09019">
    <property type="entry name" value="EcoRII-C"/>
    <property type="match status" value="1"/>
</dbReference>